<name>E6S7F3_INTC7</name>
<dbReference type="GO" id="GO:0016491">
    <property type="term" value="F:oxidoreductase activity"/>
    <property type="evidence" value="ECO:0007669"/>
    <property type="project" value="InterPro"/>
</dbReference>
<dbReference type="eggNOG" id="ENOG5032Z8Q">
    <property type="taxonomic scope" value="Bacteria"/>
</dbReference>
<dbReference type="STRING" id="710696.Intca_3644"/>
<dbReference type="Pfam" id="PF04075">
    <property type="entry name" value="F420H2_quin_red"/>
    <property type="match status" value="1"/>
</dbReference>
<dbReference type="RefSeq" id="WP_013494423.1">
    <property type="nucleotide sequence ID" value="NC_014830.1"/>
</dbReference>
<proteinExistence type="predicted"/>
<dbReference type="HOGENOM" id="CLU_141082_0_0_11"/>
<reference evidence="1 2" key="1">
    <citation type="journal article" date="2010" name="Stand. Genomic Sci.">
        <title>Complete genome sequence of Intrasporangium calvum type strain (7 KIP).</title>
        <authorList>
            <person name="Del Rio T.G."/>
            <person name="Chertkov O."/>
            <person name="Yasawong M."/>
            <person name="Lucas S."/>
            <person name="Deshpande S."/>
            <person name="Cheng J.F."/>
            <person name="Detter C."/>
            <person name="Tapia R."/>
            <person name="Han C."/>
            <person name="Goodwin L."/>
            <person name="Pitluck S."/>
            <person name="Liolios K."/>
            <person name="Ivanova N."/>
            <person name="Mavromatis K."/>
            <person name="Pati A."/>
            <person name="Chen A."/>
            <person name="Palaniappan K."/>
            <person name="Land M."/>
            <person name="Hauser L."/>
            <person name="Chang Y.J."/>
            <person name="Jeffries C.D."/>
            <person name="Rohde M."/>
            <person name="Pukall R."/>
            <person name="Sikorski J."/>
            <person name="Goker M."/>
            <person name="Woyke T."/>
            <person name="Bristow J."/>
            <person name="Eisen J.A."/>
            <person name="Markowitz V."/>
            <person name="Hugenholtz P."/>
            <person name="Kyrpides N.C."/>
            <person name="Klenk H.P."/>
            <person name="Lapidus A."/>
        </authorList>
    </citation>
    <scope>NUCLEOTIDE SEQUENCE [LARGE SCALE GENOMIC DNA]</scope>
    <source>
        <strain evidence="2">ATCC 23552 / DSM 43043 / JCM 3097 / NBRC 12989 / 7 KIP</strain>
    </source>
</reference>
<protein>
    <recommendedName>
        <fullName evidence="3">Deazaflavin-dependent nitroreductase family protein</fullName>
    </recommendedName>
</protein>
<evidence type="ECO:0008006" key="3">
    <source>
        <dbReference type="Google" id="ProtNLM"/>
    </source>
</evidence>
<accession>E6S7F3</accession>
<dbReference type="Gene3D" id="2.30.110.10">
    <property type="entry name" value="Electron Transport, Fmn-binding Protein, Chain A"/>
    <property type="match status" value="1"/>
</dbReference>
<sequence>MPIPHFVTGFNKRYTNRALVHLAGRGPFVELEHVGRRTGAVYRVPLVALRHGERVTIALTYGPNVDWLKNLRAAGGGRMHLGTRLLQLGPPRRLPTADGLQRMPRVARPILPLTGTTDFIELDIRSEAPFAGW</sequence>
<dbReference type="InterPro" id="IPR004378">
    <property type="entry name" value="F420H2_quin_Rdtase"/>
</dbReference>
<organism evidence="1 2">
    <name type="scientific">Intrasporangium calvum (strain ATCC 23552 / DSM 43043 / JCM 3097 / NBRC 12989 / NCIMB 10167 / NRRL B-3866 / 7 KIP)</name>
    <dbReference type="NCBI Taxonomy" id="710696"/>
    <lineage>
        <taxon>Bacteria</taxon>
        <taxon>Bacillati</taxon>
        <taxon>Actinomycetota</taxon>
        <taxon>Actinomycetes</taxon>
        <taxon>Micrococcales</taxon>
        <taxon>Intrasporangiaceae</taxon>
        <taxon>Intrasporangium</taxon>
    </lineage>
</organism>
<gene>
    <name evidence="1" type="ordered locus">Intca_3644</name>
</gene>
<evidence type="ECO:0000313" key="1">
    <source>
        <dbReference type="EMBL" id="ADU50116.1"/>
    </source>
</evidence>
<evidence type="ECO:0000313" key="2">
    <source>
        <dbReference type="Proteomes" id="UP000008914"/>
    </source>
</evidence>
<dbReference type="NCBIfam" id="TIGR00026">
    <property type="entry name" value="hi_GC_TIGR00026"/>
    <property type="match status" value="1"/>
</dbReference>
<keyword evidence="2" id="KW-1185">Reference proteome</keyword>
<dbReference type="Proteomes" id="UP000008914">
    <property type="component" value="Chromosome"/>
</dbReference>
<dbReference type="EMBL" id="CP002343">
    <property type="protein sequence ID" value="ADU50116.1"/>
    <property type="molecule type" value="Genomic_DNA"/>
</dbReference>
<dbReference type="InterPro" id="IPR012349">
    <property type="entry name" value="Split_barrel_FMN-bd"/>
</dbReference>
<dbReference type="AlphaFoldDB" id="E6S7F3"/>
<dbReference type="KEGG" id="ica:Intca_3644"/>